<evidence type="ECO:0000313" key="3">
    <source>
        <dbReference type="Proteomes" id="UP000025238"/>
    </source>
</evidence>
<dbReference type="InterPro" id="IPR012337">
    <property type="entry name" value="RNaseH-like_sf"/>
</dbReference>
<dbReference type="SUPFAM" id="SSF53098">
    <property type="entry name" value="Ribonuclease H-like"/>
    <property type="match status" value="1"/>
</dbReference>
<proteinExistence type="predicted"/>
<dbReference type="KEGG" id="pstu:UIB01_09880"/>
<dbReference type="Gene3D" id="3.30.420.10">
    <property type="entry name" value="Ribonuclease H-like superfamily/Ribonuclease H"/>
    <property type="match status" value="1"/>
</dbReference>
<dbReference type="PATRIC" id="fig|316.97.peg.1979"/>
<sequence>MASPSQPKSLIFDLEVAPGKADQPDRIFMVGALRPDTGEELERKVDKDLPGVLDALDSLGQGASFVLGHNDIDHDLPILKQQAPELALHQLPVIDTLRLSPLVFSPKPVSPPGPRSDLRESNAPAE</sequence>
<dbReference type="AlphaFoldDB" id="A0A023WZC7"/>
<reference evidence="2 3" key="1">
    <citation type="submission" date="2014-03" db="EMBL/GenBank/DDBJ databases">
        <title>Complete genome sequence of Pseudomonas stutzeri 19SMN4.</title>
        <authorList>
            <person name="Brunet-Galmes I."/>
            <person name="Nogales B."/>
            <person name="Busquets A."/>
            <person name="Pena A."/>
            <person name="Gomila M."/>
            <person name="Garcia-Valdes E."/>
            <person name="Lalucat J."/>
            <person name="Bennasar A."/>
            <person name="Bosch R."/>
        </authorList>
    </citation>
    <scope>NUCLEOTIDE SEQUENCE [LARGE SCALE GENOMIC DNA]</scope>
    <source>
        <strain evidence="2 3">19SMN4</strain>
    </source>
</reference>
<organism evidence="2 3">
    <name type="scientific">Stutzerimonas stutzeri</name>
    <name type="common">Pseudomonas stutzeri</name>
    <dbReference type="NCBI Taxonomy" id="316"/>
    <lineage>
        <taxon>Bacteria</taxon>
        <taxon>Pseudomonadati</taxon>
        <taxon>Pseudomonadota</taxon>
        <taxon>Gammaproteobacteria</taxon>
        <taxon>Pseudomonadales</taxon>
        <taxon>Pseudomonadaceae</taxon>
        <taxon>Stutzerimonas</taxon>
    </lineage>
</organism>
<dbReference type="Proteomes" id="UP000025238">
    <property type="component" value="Chromosome"/>
</dbReference>
<dbReference type="GO" id="GO:0003676">
    <property type="term" value="F:nucleic acid binding"/>
    <property type="evidence" value="ECO:0007669"/>
    <property type="project" value="InterPro"/>
</dbReference>
<name>A0A023WZC7_STUST</name>
<evidence type="ECO:0000313" key="2">
    <source>
        <dbReference type="EMBL" id="AHY45095.1"/>
    </source>
</evidence>
<accession>A0A023WZC7</accession>
<gene>
    <name evidence="2" type="ORF">UIB01_09880</name>
</gene>
<dbReference type="InterPro" id="IPR036397">
    <property type="entry name" value="RNaseH_sf"/>
</dbReference>
<dbReference type="EMBL" id="CP007509">
    <property type="protein sequence ID" value="AHY45095.1"/>
    <property type="molecule type" value="Genomic_DNA"/>
</dbReference>
<feature type="region of interest" description="Disordered" evidence="1">
    <location>
        <begin position="104"/>
        <end position="126"/>
    </location>
</feature>
<protein>
    <submittedName>
        <fullName evidence="2">Uncharacterized protein</fullName>
    </submittedName>
</protein>
<evidence type="ECO:0000256" key="1">
    <source>
        <dbReference type="SAM" id="MobiDB-lite"/>
    </source>
</evidence>